<gene>
    <name evidence="1" type="ORF">V2W30_09560</name>
</gene>
<sequence length="52" mass="5833">MLAPVRGRRTRDRTTTKVDDDRTPDQVRKGGDRMLRDARLAAAVVDGKGQRP</sequence>
<name>A0ACD5A8K3_9ACTN</name>
<reference evidence="1" key="1">
    <citation type="journal article" date="2025" name="Int. J. Syst. Evol. Microbiol.">
        <title>Streptomyces citrinus sp. nov., with yellow diffusible pigment.</title>
        <authorList>
            <person name="He Y."/>
            <person name="Yang E."/>
            <person name="Xu J."/>
            <person name="Sun Y."/>
            <person name="Sun L."/>
        </authorList>
    </citation>
    <scope>NUCLEOTIDE SEQUENCE</scope>
    <source>
        <strain evidence="1">Q6</strain>
    </source>
</reference>
<evidence type="ECO:0000313" key="2">
    <source>
        <dbReference type="Proteomes" id="UP001432251"/>
    </source>
</evidence>
<proteinExistence type="predicted"/>
<organism evidence="1 2">
    <name type="scientific">Streptomyces citrinus</name>
    <dbReference type="NCBI Taxonomy" id="3118173"/>
    <lineage>
        <taxon>Bacteria</taxon>
        <taxon>Bacillati</taxon>
        <taxon>Actinomycetota</taxon>
        <taxon>Actinomycetes</taxon>
        <taxon>Kitasatosporales</taxon>
        <taxon>Streptomycetaceae</taxon>
        <taxon>Streptomyces</taxon>
    </lineage>
</organism>
<keyword evidence="2" id="KW-1185">Reference proteome</keyword>
<dbReference type="Proteomes" id="UP001432251">
    <property type="component" value="Chromosome"/>
</dbReference>
<evidence type="ECO:0000313" key="1">
    <source>
        <dbReference type="EMBL" id="WWQ63561.1"/>
    </source>
</evidence>
<protein>
    <submittedName>
        <fullName evidence="1">Uncharacterized protein</fullName>
    </submittedName>
</protein>
<dbReference type="EMBL" id="CP146022">
    <property type="protein sequence ID" value="WWQ63561.1"/>
    <property type="molecule type" value="Genomic_DNA"/>
</dbReference>
<accession>A0ACD5A8K3</accession>